<evidence type="ECO:0000256" key="1">
    <source>
        <dbReference type="ARBA" id="ARBA00023224"/>
    </source>
</evidence>
<comment type="catalytic activity">
    <reaction evidence="2">
        <text>a 1,2-diacyl-sn-glycero-3-phospho-(1D-myo-inositol-4,5-bisphosphate) + H2O = 1D-myo-inositol 1,4,5-trisphosphate + a 1,2-diacyl-sn-glycerol + H(+)</text>
        <dbReference type="Rhea" id="RHEA:33179"/>
        <dbReference type="ChEBI" id="CHEBI:15377"/>
        <dbReference type="ChEBI" id="CHEBI:15378"/>
        <dbReference type="ChEBI" id="CHEBI:17815"/>
        <dbReference type="ChEBI" id="CHEBI:58456"/>
        <dbReference type="ChEBI" id="CHEBI:203600"/>
        <dbReference type="EC" id="3.1.4.11"/>
    </reaction>
</comment>
<dbReference type="SMART" id="SM00148">
    <property type="entry name" value="PLCXc"/>
    <property type="match status" value="1"/>
</dbReference>
<dbReference type="Gene3D" id="3.20.20.190">
    <property type="entry name" value="Phosphatidylinositol (PI) phosphodiesterase"/>
    <property type="match status" value="1"/>
</dbReference>
<dbReference type="SUPFAM" id="SSF51695">
    <property type="entry name" value="PLC-like phosphodiesterases"/>
    <property type="match status" value="1"/>
</dbReference>
<dbReference type="RefSeq" id="XP_064765620.1">
    <property type="nucleotide sequence ID" value="XM_064913746.1"/>
</dbReference>
<evidence type="ECO:0000259" key="4">
    <source>
        <dbReference type="PROSITE" id="PS50004"/>
    </source>
</evidence>
<dbReference type="Pfam" id="PF00388">
    <property type="entry name" value="PI-PLC-X"/>
    <property type="match status" value="1"/>
</dbReference>
<keyword evidence="1" id="KW-0807">Transducer</keyword>
<dbReference type="GeneID" id="90039258"/>
<protein>
    <recommendedName>
        <fullName evidence="2">Phosphoinositide phospholipase C</fullName>
        <ecNumber evidence="2">3.1.4.11</ecNumber>
    </recommendedName>
</protein>
<evidence type="ECO:0000259" key="5">
    <source>
        <dbReference type="PROSITE" id="PS50008"/>
    </source>
</evidence>
<dbReference type="SMART" id="SM00239">
    <property type="entry name" value="C2"/>
    <property type="match status" value="1"/>
</dbReference>
<dbReference type="InterPro" id="IPR017946">
    <property type="entry name" value="PLC-like_Pdiesterase_TIM-brl"/>
</dbReference>
<dbReference type="CDD" id="cd08598">
    <property type="entry name" value="PI-PLC1c_yeast"/>
    <property type="match status" value="1"/>
</dbReference>
<organism evidence="6 7">
    <name type="scientific">Myxozyma melibiosi</name>
    <dbReference type="NCBI Taxonomy" id="54550"/>
    <lineage>
        <taxon>Eukaryota</taxon>
        <taxon>Fungi</taxon>
        <taxon>Dikarya</taxon>
        <taxon>Ascomycota</taxon>
        <taxon>Saccharomycotina</taxon>
        <taxon>Lipomycetes</taxon>
        <taxon>Lipomycetales</taxon>
        <taxon>Lipomycetaceae</taxon>
        <taxon>Myxozyma</taxon>
    </lineage>
</organism>
<keyword evidence="2" id="KW-0442">Lipid degradation</keyword>
<dbReference type="PROSITE" id="PS50008">
    <property type="entry name" value="PIPLC_Y_DOMAIN"/>
    <property type="match status" value="1"/>
</dbReference>
<feature type="compositionally biased region" description="Basic and acidic residues" evidence="3">
    <location>
        <begin position="420"/>
        <end position="439"/>
    </location>
</feature>
<dbReference type="EMBL" id="JBBJBU010000016">
    <property type="protein sequence ID" value="KAK7202587.1"/>
    <property type="molecule type" value="Genomic_DNA"/>
</dbReference>
<feature type="domain" description="C2" evidence="4">
    <location>
        <begin position="429"/>
        <end position="572"/>
    </location>
</feature>
<evidence type="ECO:0000256" key="2">
    <source>
        <dbReference type="RuleBase" id="RU361133"/>
    </source>
</evidence>
<proteinExistence type="predicted"/>
<keyword evidence="7" id="KW-1185">Reference proteome</keyword>
<comment type="caution">
    <text evidence="6">The sequence shown here is derived from an EMBL/GenBank/DDBJ whole genome shotgun (WGS) entry which is preliminary data.</text>
</comment>
<dbReference type="Pfam" id="PF00387">
    <property type="entry name" value="PI-PLC-Y"/>
    <property type="match status" value="1"/>
</dbReference>
<sequence length="592" mass="65645">MADQAHTAVAEPQVLPRFPEISLAPGPIEDQLRDLYASQHTTGSFEDFVKQISEVSTSHLPSDTSHPFSHYYISSSHNTYLTQNQLSGKASVDGYVNALLSGARCIEIDVWNGKNGNPKVVHGWTLVHPVDFKEVCEAIAENAFKTTPFPLLLSLETHCDHAQQGAMAEIMHETFGDMLLSRPLNPFKVLPSLEDLKHKILVITASMTEKEDAAAAGSQSPKTDSDSSSVKSNGSDSSCSSEEASAPAEQSDEVEKIGDNSVNPSLAALGIYAIPRPFENLFNKFSLEFNHIHNVSERMFSNLRNKPPPDSDVKDLPDEDKLTPRAVILHNSAYLMRIYPNGYRFNSSNPYAPLYWAYGAQIVALNWQKVDKANMLNRALFEGTGGYVLKPNCANNDGQSFDTSLSDDIHELAHKFKESLRLRPSSDSKKSSPEVKESTESITQLTGKLKVRVIGVQNMPIPSVSKIKDPEELKPYVKIEVIQAQVEDKYLDKIGIPPKSAVLKETTDRSKTLKGSTVVWDKSETYDVASELSFVRIKVYNNDGLFGKNDPSLWWAIRIGNWKPGYSLIRPYLMNGEIADSSVLLLVELSWV</sequence>
<dbReference type="InterPro" id="IPR000008">
    <property type="entry name" value="C2_dom"/>
</dbReference>
<evidence type="ECO:0000313" key="7">
    <source>
        <dbReference type="Proteomes" id="UP001498771"/>
    </source>
</evidence>
<dbReference type="PANTHER" id="PTHR10336">
    <property type="entry name" value="PHOSPHOINOSITIDE-SPECIFIC PHOSPHOLIPASE C FAMILY PROTEIN"/>
    <property type="match status" value="1"/>
</dbReference>
<dbReference type="PROSITE" id="PS50007">
    <property type="entry name" value="PIPLC_X_DOMAIN"/>
    <property type="match status" value="1"/>
</dbReference>
<dbReference type="PANTHER" id="PTHR10336:SF169">
    <property type="entry name" value="PHOSPHOINOSITIDE PHOSPHOLIPASE C"/>
    <property type="match status" value="1"/>
</dbReference>
<dbReference type="InterPro" id="IPR035892">
    <property type="entry name" value="C2_domain_sf"/>
</dbReference>
<dbReference type="InterPro" id="IPR001711">
    <property type="entry name" value="PLipase_C_Pinositol-sp_Y"/>
</dbReference>
<name>A0ABR1EYH0_9ASCO</name>
<evidence type="ECO:0000313" key="6">
    <source>
        <dbReference type="EMBL" id="KAK7202587.1"/>
    </source>
</evidence>
<dbReference type="SUPFAM" id="SSF49562">
    <property type="entry name" value="C2 domain (Calcium/lipid-binding domain, CaLB)"/>
    <property type="match status" value="1"/>
</dbReference>
<dbReference type="PRINTS" id="PR00390">
    <property type="entry name" value="PHPHLIPASEC"/>
</dbReference>
<dbReference type="EC" id="3.1.4.11" evidence="2"/>
<feature type="compositionally biased region" description="Low complexity" evidence="3">
    <location>
        <begin position="218"/>
        <end position="249"/>
    </location>
</feature>
<dbReference type="InterPro" id="IPR000909">
    <property type="entry name" value="PLipase_C_PInositol-sp_X_dom"/>
</dbReference>
<keyword evidence="2" id="KW-0443">Lipid metabolism</keyword>
<dbReference type="Gene3D" id="2.60.40.150">
    <property type="entry name" value="C2 domain"/>
    <property type="match status" value="1"/>
</dbReference>
<dbReference type="SMART" id="SM00149">
    <property type="entry name" value="PLCYc"/>
    <property type="match status" value="1"/>
</dbReference>
<dbReference type="InterPro" id="IPR001192">
    <property type="entry name" value="PI-PLC_fam"/>
</dbReference>
<accession>A0ABR1EYH0</accession>
<dbReference type="PROSITE" id="PS50004">
    <property type="entry name" value="C2"/>
    <property type="match status" value="1"/>
</dbReference>
<keyword evidence="2" id="KW-0378">Hydrolase</keyword>
<feature type="region of interest" description="Disordered" evidence="3">
    <location>
        <begin position="420"/>
        <end position="441"/>
    </location>
</feature>
<feature type="region of interest" description="Disordered" evidence="3">
    <location>
        <begin position="212"/>
        <end position="259"/>
    </location>
</feature>
<evidence type="ECO:0000256" key="3">
    <source>
        <dbReference type="SAM" id="MobiDB-lite"/>
    </source>
</evidence>
<gene>
    <name evidence="6" type="ORF">BZA70DRAFT_285524</name>
</gene>
<feature type="domain" description="PI-PLC Y-box" evidence="5">
    <location>
        <begin position="266"/>
        <end position="392"/>
    </location>
</feature>
<reference evidence="6 7" key="1">
    <citation type="submission" date="2024-03" db="EMBL/GenBank/DDBJ databases">
        <title>Genome-scale model development and genomic sequencing of the oleaginous clade Lipomyces.</title>
        <authorList>
            <consortium name="Lawrence Berkeley National Laboratory"/>
            <person name="Czajka J.J."/>
            <person name="Han Y."/>
            <person name="Kim J."/>
            <person name="Mondo S.J."/>
            <person name="Hofstad B.A."/>
            <person name="Robles A."/>
            <person name="Haridas S."/>
            <person name="Riley R."/>
            <person name="LaButti K."/>
            <person name="Pangilinan J."/>
            <person name="Andreopoulos W."/>
            <person name="Lipzen A."/>
            <person name="Yan J."/>
            <person name="Wang M."/>
            <person name="Ng V."/>
            <person name="Grigoriev I.V."/>
            <person name="Spatafora J.W."/>
            <person name="Magnuson J.K."/>
            <person name="Baker S.E."/>
            <person name="Pomraning K.R."/>
        </authorList>
    </citation>
    <scope>NUCLEOTIDE SEQUENCE [LARGE SCALE GENOMIC DNA]</scope>
    <source>
        <strain evidence="6 7">Phaff 52-87</strain>
    </source>
</reference>
<dbReference type="Proteomes" id="UP001498771">
    <property type="component" value="Unassembled WGS sequence"/>
</dbReference>